<dbReference type="Gene3D" id="1.10.10.60">
    <property type="entry name" value="Homeodomain-like"/>
    <property type="match status" value="1"/>
</dbReference>
<dbReference type="EMBL" id="RXIR01000015">
    <property type="protein sequence ID" value="TVS28094.1"/>
    <property type="molecule type" value="Genomic_DNA"/>
</dbReference>
<dbReference type="CDD" id="cd03768">
    <property type="entry name" value="SR_ResInv"/>
    <property type="match status" value="1"/>
</dbReference>
<dbReference type="PROSITE" id="PS00397">
    <property type="entry name" value="RECOMBINASES_1"/>
    <property type="match status" value="1"/>
</dbReference>
<dbReference type="Pfam" id="PF02796">
    <property type="entry name" value="HTH_7"/>
    <property type="match status" value="1"/>
</dbReference>
<dbReference type="Gene3D" id="3.40.50.1390">
    <property type="entry name" value="Resolvase, N-terminal catalytic domain"/>
    <property type="match status" value="1"/>
</dbReference>
<feature type="compositionally biased region" description="Low complexity" evidence="7">
    <location>
        <begin position="149"/>
        <end position="159"/>
    </location>
</feature>
<dbReference type="SUPFAM" id="SSF46689">
    <property type="entry name" value="Homeodomain-like"/>
    <property type="match status" value="1"/>
</dbReference>
<feature type="region of interest" description="Disordered" evidence="7">
    <location>
        <begin position="127"/>
        <end position="159"/>
    </location>
</feature>
<dbReference type="PANTHER" id="PTHR30461">
    <property type="entry name" value="DNA-INVERTASE FROM LAMBDOID PROPHAGE"/>
    <property type="match status" value="1"/>
</dbReference>
<dbReference type="PROSITE" id="PS51736">
    <property type="entry name" value="RECOMBINASES_3"/>
    <property type="match status" value="1"/>
</dbReference>
<dbReference type="RefSeq" id="WP_144773349.1">
    <property type="nucleotide sequence ID" value="NZ_JALXKV010000031.1"/>
</dbReference>
<evidence type="ECO:0000256" key="7">
    <source>
        <dbReference type="SAM" id="MobiDB-lite"/>
    </source>
</evidence>
<dbReference type="SUPFAM" id="SSF53041">
    <property type="entry name" value="Resolvase-like"/>
    <property type="match status" value="1"/>
</dbReference>
<dbReference type="InterPro" id="IPR050639">
    <property type="entry name" value="SSR_resolvase"/>
</dbReference>
<dbReference type="GO" id="GO:0000150">
    <property type="term" value="F:DNA strand exchange activity"/>
    <property type="evidence" value="ECO:0007669"/>
    <property type="project" value="InterPro"/>
</dbReference>
<evidence type="ECO:0000256" key="5">
    <source>
        <dbReference type="PIRSR" id="PIRSR606118-50"/>
    </source>
</evidence>
<accession>A0A6C1TW41</accession>
<sequence length="365" mass="40330">MVRVATLLDEFGRPEDKVQLIRRGKINTRILRSTDYGRSWAAVSEEVPSERILLDDGQRFAQHAASPKHATHVNSAGEPRARLDIQRVSSTVTKARVYLGDKKWTPVQDVATSSIIFDGGTRAGWMIPSWHQPSPADDKQPDSQKRETAPAPGYSAAAPSVPELQAAHPVGQRFSYIRVSSADQNLARQREMIGPVDKEFLDKLSARSRAQRPGLENCIDYLREHDALIVASIDRLARSLVDLRMIIDKITAKGASVHFVKESLTFSQDSTDPRATLMLGILGSFAEFERAIIRERQSEGIALAKKAGKYKGRKRALTLEKVEEARRRADSGEAKVAIARDLGVSRATLYRALSVTASLPESAPE</sequence>
<evidence type="ECO:0000256" key="2">
    <source>
        <dbReference type="ARBA" id="ARBA00022908"/>
    </source>
</evidence>
<reference evidence="9 10" key="1">
    <citation type="submission" date="2018-12" db="EMBL/GenBank/DDBJ databases">
        <title>Corynebacterium sanguinis sp. nov., a clinically-associated and environmental corynebacterium.</title>
        <authorList>
            <person name="Gonzales-Siles L."/>
            <person name="Jaen-Luchoro D."/>
            <person name="Cardew S."/>
            <person name="Inganas E."/>
            <person name="Ohlen M."/>
            <person name="Jensie-Markopolous S."/>
            <person name="Pinyeiro-Iglesias B."/>
            <person name="Molin K."/>
            <person name="Skovbjerg S."/>
            <person name="Svensson-Stadler L."/>
            <person name="Funke G."/>
            <person name="Moore E.R.B."/>
        </authorList>
    </citation>
    <scope>NUCLEOTIDE SEQUENCE [LARGE SCALE GENOMIC DNA]</scope>
    <source>
        <strain evidence="9 10">58734</strain>
    </source>
</reference>
<dbReference type="InterPro" id="IPR006120">
    <property type="entry name" value="Resolvase_HTH_dom"/>
</dbReference>
<keyword evidence="4" id="KW-0233">DNA recombination</keyword>
<organism evidence="9 10">
    <name type="scientific">Corynebacterium sanguinis</name>
    <dbReference type="NCBI Taxonomy" id="2594913"/>
    <lineage>
        <taxon>Bacteria</taxon>
        <taxon>Bacillati</taxon>
        <taxon>Actinomycetota</taxon>
        <taxon>Actinomycetes</taxon>
        <taxon>Mycobacteriales</taxon>
        <taxon>Corynebacteriaceae</taxon>
        <taxon>Corynebacterium</taxon>
    </lineage>
</organism>
<dbReference type="InterPro" id="IPR006118">
    <property type="entry name" value="Recombinase_CS"/>
</dbReference>
<dbReference type="Pfam" id="PF00239">
    <property type="entry name" value="Resolvase"/>
    <property type="match status" value="1"/>
</dbReference>
<comment type="similarity">
    <text evidence="1">Belongs to the site-specific recombinase resolvase family.</text>
</comment>
<feature type="compositionally biased region" description="Basic and acidic residues" evidence="7">
    <location>
        <begin position="136"/>
        <end position="148"/>
    </location>
</feature>
<name>A0A6C1TW41_9CORY</name>
<keyword evidence="2" id="KW-0229">DNA integration</keyword>
<dbReference type="PANTHER" id="PTHR30461:SF26">
    <property type="entry name" value="RESOLVASE HOMOLOG YNEB"/>
    <property type="match status" value="1"/>
</dbReference>
<protein>
    <submittedName>
        <fullName evidence="9">Recombinase family protein</fullName>
    </submittedName>
</protein>
<proteinExistence type="inferred from homology"/>
<comment type="caution">
    <text evidence="9">The sequence shown here is derived from an EMBL/GenBank/DDBJ whole genome shotgun (WGS) entry which is preliminary data.</text>
</comment>
<dbReference type="InterPro" id="IPR006119">
    <property type="entry name" value="Resolv_N"/>
</dbReference>
<dbReference type="Proteomes" id="UP000336646">
    <property type="component" value="Unassembled WGS sequence"/>
</dbReference>
<dbReference type="CDD" id="cd00569">
    <property type="entry name" value="HTH_Hin_like"/>
    <property type="match status" value="1"/>
</dbReference>
<dbReference type="GO" id="GO:0003677">
    <property type="term" value="F:DNA binding"/>
    <property type="evidence" value="ECO:0007669"/>
    <property type="project" value="UniProtKB-KW"/>
</dbReference>
<evidence type="ECO:0000313" key="10">
    <source>
        <dbReference type="Proteomes" id="UP000336646"/>
    </source>
</evidence>
<dbReference type="InterPro" id="IPR009057">
    <property type="entry name" value="Homeodomain-like_sf"/>
</dbReference>
<feature type="active site" description="O-(5'-phospho-DNA)-serine intermediate" evidence="5 6">
    <location>
        <position position="180"/>
    </location>
</feature>
<evidence type="ECO:0000259" key="8">
    <source>
        <dbReference type="PROSITE" id="PS51736"/>
    </source>
</evidence>
<evidence type="ECO:0000256" key="1">
    <source>
        <dbReference type="ARBA" id="ARBA00009913"/>
    </source>
</evidence>
<gene>
    <name evidence="9" type="ORF">EKI59_07700</name>
</gene>
<dbReference type="OrthoDB" id="3405463at2"/>
<dbReference type="InterPro" id="IPR036162">
    <property type="entry name" value="Resolvase-like_N_sf"/>
</dbReference>
<evidence type="ECO:0000256" key="6">
    <source>
        <dbReference type="PROSITE-ProRule" id="PRU10137"/>
    </source>
</evidence>
<dbReference type="GO" id="GO:0015074">
    <property type="term" value="P:DNA integration"/>
    <property type="evidence" value="ECO:0007669"/>
    <property type="project" value="UniProtKB-KW"/>
</dbReference>
<keyword evidence="3" id="KW-0238">DNA-binding</keyword>
<dbReference type="AlphaFoldDB" id="A0A6C1TW41"/>
<feature type="domain" description="Resolvase/invertase-type recombinase catalytic" evidence="8">
    <location>
        <begin position="172"/>
        <end position="308"/>
    </location>
</feature>
<evidence type="ECO:0000256" key="4">
    <source>
        <dbReference type="ARBA" id="ARBA00023172"/>
    </source>
</evidence>
<evidence type="ECO:0000313" key="9">
    <source>
        <dbReference type="EMBL" id="TVS28094.1"/>
    </source>
</evidence>
<dbReference type="SMART" id="SM00857">
    <property type="entry name" value="Resolvase"/>
    <property type="match status" value="1"/>
</dbReference>
<evidence type="ECO:0000256" key="3">
    <source>
        <dbReference type="ARBA" id="ARBA00023125"/>
    </source>
</evidence>